<protein>
    <recommendedName>
        <fullName evidence="14">ATP synthase subunit c</fullName>
    </recommendedName>
    <alternativeName>
        <fullName evidence="14">ATP synthase F(0) sector subunit c</fullName>
    </alternativeName>
    <alternativeName>
        <fullName evidence="14">F-type ATPase subunit c</fullName>
        <shortName evidence="14">F-ATPase subunit c</shortName>
    </alternativeName>
    <alternativeName>
        <fullName evidence="14">Lipid-binding protein</fullName>
    </alternativeName>
</protein>
<dbReference type="NCBIfam" id="TIGR01260">
    <property type="entry name" value="ATP_synt_c"/>
    <property type="match status" value="1"/>
</dbReference>
<dbReference type="CDD" id="cd18121">
    <property type="entry name" value="ATP-synt_Fo_c"/>
    <property type="match status" value="1"/>
</dbReference>
<evidence type="ECO:0000256" key="10">
    <source>
        <dbReference type="ARBA" id="ARBA00023121"/>
    </source>
</evidence>
<evidence type="ECO:0000256" key="13">
    <source>
        <dbReference type="ARBA" id="ARBA00025198"/>
    </source>
</evidence>
<dbReference type="PANTHER" id="PTHR10031">
    <property type="entry name" value="ATP SYNTHASE LIPID-BINDING PROTEIN, MITOCHONDRIAL"/>
    <property type="match status" value="1"/>
</dbReference>
<gene>
    <name evidence="14 16" type="primary">atpE</name>
    <name evidence="16" type="ORF">EOJ36_08235</name>
</gene>
<keyword evidence="8 14" id="KW-1133">Transmembrane helix</keyword>
<dbReference type="PROSITE" id="PS00605">
    <property type="entry name" value="ATPASE_C"/>
    <property type="match status" value="1"/>
</dbReference>
<keyword evidence="11 14" id="KW-0472">Membrane</keyword>
<evidence type="ECO:0000256" key="12">
    <source>
        <dbReference type="ARBA" id="ARBA00023310"/>
    </source>
</evidence>
<evidence type="ECO:0000256" key="7">
    <source>
        <dbReference type="ARBA" id="ARBA00022781"/>
    </source>
</evidence>
<keyword evidence="5 14" id="KW-0138">CF(0)</keyword>
<dbReference type="EMBL" id="SACY01000003">
    <property type="protein sequence ID" value="RVU24983.1"/>
    <property type="molecule type" value="Genomic_DNA"/>
</dbReference>
<dbReference type="GO" id="GO:0046933">
    <property type="term" value="F:proton-transporting ATP synthase activity, rotational mechanism"/>
    <property type="evidence" value="ECO:0007669"/>
    <property type="project" value="UniProtKB-UniRule"/>
</dbReference>
<keyword evidence="12 14" id="KW-0066">ATP synthesis</keyword>
<keyword evidence="6 14" id="KW-0812">Transmembrane</keyword>
<evidence type="ECO:0000256" key="14">
    <source>
        <dbReference type="HAMAP-Rule" id="MF_01396"/>
    </source>
</evidence>
<keyword evidence="4 14" id="KW-1003">Cell membrane</keyword>
<dbReference type="InterPro" id="IPR038662">
    <property type="entry name" value="ATP_synth_F0_csu_sf"/>
</dbReference>
<dbReference type="Proteomes" id="UP000282832">
    <property type="component" value="Unassembled WGS sequence"/>
</dbReference>
<dbReference type="GO" id="GO:0005886">
    <property type="term" value="C:plasma membrane"/>
    <property type="evidence" value="ECO:0007669"/>
    <property type="project" value="UniProtKB-SubCell"/>
</dbReference>
<proteinExistence type="inferred from homology"/>
<keyword evidence="3 14" id="KW-0813">Transport</keyword>
<evidence type="ECO:0000256" key="9">
    <source>
        <dbReference type="ARBA" id="ARBA00023065"/>
    </source>
</evidence>
<comment type="function">
    <text evidence="13 14">F(1)F(0) ATP synthase produces ATP from ADP in the presence of a proton or sodium gradient. F-type ATPases consist of two structural domains, F(1) containing the extramembraneous catalytic core and F(0) containing the membrane proton channel, linked together by a central stalk and a peripheral stalk. During catalysis, ATP synthesis in the catalytic domain of F(1) is coupled via a rotary mechanism of the central stalk subunits to proton translocation.</text>
</comment>
<dbReference type="FunFam" id="1.20.20.10:FF:000002">
    <property type="entry name" value="ATP synthase subunit c"/>
    <property type="match status" value="1"/>
</dbReference>
<dbReference type="InterPro" id="IPR035921">
    <property type="entry name" value="F/V-ATP_Csub_sf"/>
</dbReference>
<evidence type="ECO:0000256" key="5">
    <source>
        <dbReference type="ARBA" id="ARBA00022547"/>
    </source>
</evidence>
<keyword evidence="7 14" id="KW-0375">Hydrogen ion transport</keyword>
<keyword evidence="16" id="KW-0378">Hydrolase</keyword>
<dbReference type="InterPro" id="IPR002379">
    <property type="entry name" value="ATPase_proteolipid_c-like_dom"/>
</dbReference>
<evidence type="ECO:0000256" key="4">
    <source>
        <dbReference type="ARBA" id="ARBA00022475"/>
    </source>
</evidence>
<dbReference type="AlphaFoldDB" id="A0A437PRU5"/>
<dbReference type="GO" id="GO:0045259">
    <property type="term" value="C:proton-transporting ATP synthase complex"/>
    <property type="evidence" value="ECO:0007669"/>
    <property type="project" value="UniProtKB-KW"/>
</dbReference>
<organism evidence="16 17">
    <name type="scientific">Sandaracinomonas limnophila</name>
    <dbReference type="NCBI Taxonomy" id="1862386"/>
    <lineage>
        <taxon>Bacteria</taxon>
        <taxon>Pseudomonadati</taxon>
        <taxon>Bacteroidota</taxon>
        <taxon>Cytophagia</taxon>
        <taxon>Cytophagales</taxon>
        <taxon>Flectobacillaceae</taxon>
        <taxon>Sandaracinomonas</taxon>
    </lineage>
</organism>
<feature type="transmembrane region" description="Helical" evidence="14">
    <location>
        <begin position="56"/>
        <end position="80"/>
    </location>
</feature>
<dbReference type="HAMAP" id="MF_01396">
    <property type="entry name" value="ATP_synth_c_bact"/>
    <property type="match status" value="1"/>
</dbReference>
<dbReference type="GO" id="GO:0008289">
    <property type="term" value="F:lipid binding"/>
    <property type="evidence" value="ECO:0007669"/>
    <property type="project" value="UniProtKB-KW"/>
</dbReference>
<comment type="function">
    <text evidence="14">Key component of the F(0) channel; it plays a direct role in translocation across the membrane. A homomeric c-ring of between 10-14 subunits forms the central stalk rotor element with the F(1) delta and epsilon subunits.</text>
</comment>
<accession>A0A437PRU5</accession>
<feature type="transmembrane region" description="Helical" evidence="14">
    <location>
        <begin position="12"/>
        <end position="35"/>
    </location>
</feature>
<dbReference type="RefSeq" id="WP_127804218.1">
    <property type="nucleotide sequence ID" value="NZ_SACY01000003.1"/>
</dbReference>
<name>A0A437PRU5_9BACT</name>
<comment type="caution">
    <text evidence="16">The sequence shown here is derived from an EMBL/GenBank/DDBJ whole genome shotgun (WGS) entry which is preliminary data.</text>
</comment>
<evidence type="ECO:0000256" key="11">
    <source>
        <dbReference type="ARBA" id="ARBA00023136"/>
    </source>
</evidence>
<feature type="site" description="Reversibly protonated during proton transport" evidence="14">
    <location>
        <position position="65"/>
    </location>
</feature>
<evidence type="ECO:0000313" key="16">
    <source>
        <dbReference type="EMBL" id="RVU24983.1"/>
    </source>
</evidence>
<dbReference type="InterPro" id="IPR000454">
    <property type="entry name" value="ATP_synth_F0_csu"/>
</dbReference>
<keyword evidence="9 14" id="KW-0406">Ion transport</keyword>
<evidence type="ECO:0000256" key="3">
    <source>
        <dbReference type="ARBA" id="ARBA00022448"/>
    </source>
</evidence>
<evidence type="ECO:0000256" key="2">
    <source>
        <dbReference type="ARBA" id="ARBA00006704"/>
    </source>
</evidence>
<feature type="domain" description="V-ATPase proteolipid subunit C-like" evidence="15">
    <location>
        <begin position="17"/>
        <end position="77"/>
    </location>
</feature>
<keyword evidence="17" id="KW-1185">Reference proteome</keyword>
<evidence type="ECO:0000313" key="17">
    <source>
        <dbReference type="Proteomes" id="UP000282832"/>
    </source>
</evidence>
<dbReference type="InterPro" id="IPR005953">
    <property type="entry name" value="ATP_synth_csu_bac/chlpt"/>
</dbReference>
<comment type="subcellular location">
    <subcellularLocation>
        <location evidence="1 14">Cell membrane</location>
        <topology evidence="1 14">Multi-pass membrane protein</topology>
    </subcellularLocation>
</comment>
<evidence type="ECO:0000256" key="6">
    <source>
        <dbReference type="ARBA" id="ARBA00022692"/>
    </source>
</evidence>
<evidence type="ECO:0000259" key="15">
    <source>
        <dbReference type="Pfam" id="PF00137"/>
    </source>
</evidence>
<reference evidence="16 17" key="1">
    <citation type="submission" date="2019-01" db="EMBL/GenBank/DDBJ databases">
        <authorList>
            <person name="Chen W.-M."/>
        </authorList>
    </citation>
    <scope>NUCLEOTIDE SEQUENCE [LARGE SCALE GENOMIC DNA]</scope>
    <source>
        <strain evidence="16 17">FSY-15</strain>
    </source>
</reference>
<dbReference type="GO" id="GO:0016787">
    <property type="term" value="F:hydrolase activity"/>
    <property type="evidence" value="ECO:0007669"/>
    <property type="project" value="UniProtKB-KW"/>
</dbReference>
<dbReference type="GO" id="GO:0033177">
    <property type="term" value="C:proton-transporting two-sector ATPase complex, proton-transporting domain"/>
    <property type="evidence" value="ECO:0007669"/>
    <property type="project" value="InterPro"/>
</dbReference>
<keyword evidence="10 14" id="KW-0446">Lipid-binding</keyword>
<dbReference type="PANTHER" id="PTHR10031:SF0">
    <property type="entry name" value="ATPASE PROTEIN 9"/>
    <property type="match status" value="1"/>
</dbReference>
<sequence>MSLLSVLLEVSIGTGLAGIGAGLAAIAAGLGIGNIGASAMEGIARQPEAAGKIQGAMLIVAAFVEAVALFAAVICLLVTLK</sequence>
<evidence type="ECO:0000256" key="8">
    <source>
        <dbReference type="ARBA" id="ARBA00022989"/>
    </source>
</evidence>
<dbReference type="PRINTS" id="PR00124">
    <property type="entry name" value="ATPASEC"/>
</dbReference>
<dbReference type="InterPro" id="IPR020537">
    <property type="entry name" value="ATP_synth_F0_csu_DDCD_BS"/>
</dbReference>
<comment type="similarity">
    <text evidence="2 14">Belongs to the ATPase C chain family.</text>
</comment>
<dbReference type="Gene3D" id="1.20.20.10">
    <property type="entry name" value="F1F0 ATP synthase subunit C"/>
    <property type="match status" value="1"/>
</dbReference>
<dbReference type="Pfam" id="PF00137">
    <property type="entry name" value="ATP-synt_C"/>
    <property type="match status" value="1"/>
</dbReference>
<dbReference type="SUPFAM" id="SSF81333">
    <property type="entry name" value="F1F0 ATP synthase subunit C"/>
    <property type="match status" value="1"/>
</dbReference>
<evidence type="ECO:0000256" key="1">
    <source>
        <dbReference type="ARBA" id="ARBA00004651"/>
    </source>
</evidence>